<keyword evidence="3" id="KW-0378">Hydrolase</keyword>
<sequence length="324" mass="34991">MKLFICALLFAAASLCARADTPLLHSPSVLVYDVARGEVLLEKNADDVRPIASLTKLLTAMVVIDHAQAMADTLTIGDADIDRLKHSGSRLPVGASLDREEMLRLALMSSENRAASALSRSFPGGQSAFIQQMNLKAHALHMTDTHFDDPTGLSPDNVSTARDIAKMANAASHYPMISSFTTLTAYEQAIGSRTRFYHNTDPVVRWADWDVQLAKTGYTREAGRCIVVDVAMPGGPLIIALLGAKSSGARAADLAAIRNWLNGDQPPVAVPRLYYVSARSHHHPTIASQAQRVKVRFSSSSRTVSAVPPRHHASHRIRASRAGA</sequence>
<proteinExistence type="inferred from homology"/>
<evidence type="ECO:0000256" key="3">
    <source>
        <dbReference type="ARBA" id="ARBA00022801"/>
    </source>
</evidence>
<evidence type="ECO:0000256" key="8">
    <source>
        <dbReference type="PIRSR" id="PIRSR618044-2"/>
    </source>
</evidence>
<dbReference type="GO" id="GO:0009252">
    <property type="term" value="P:peptidoglycan biosynthetic process"/>
    <property type="evidence" value="ECO:0007669"/>
    <property type="project" value="UniProtKB-KW"/>
</dbReference>
<evidence type="ECO:0000256" key="5">
    <source>
        <dbReference type="ARBA" id="ARBA00022984"/>
    </source>
</evidence>
<comment type="caution">
    <text evidence="13">The sequence shown here is derived from an EMBL/GenBank/DDBJ whole genome shotgun (WGS) entry which is preliminary data.</text>
</comment>
<dbReference type="Proteomes" id="UP000325273">
    <property type="component" value="Unassembled WGS sequence"/>
</dbReference>
<evidence type="ECO:0000256" key="10">
    <source>
        <dbReference type="SAM" id="MobiDB-lite"/>
    </source>
</evidence>
<keyword evidence="2 11" id="KW-0732">Signal</keyword>
<dbReference type="PANTHER" id="PTHR21581:SF26">
    <property type="entry name" value="D-ALANYL-D-ALANINE ENDOPEPTIDASE"/>
    <property type="match status" value="1"/>
</dbReference>
<dbReference type="PRINTS" id="PR00725">
    <property type="entry name" value="DADACBPTASE1"/>
</dbReference>
<feature type="active site" evidence="7">
    <location>
        <position position="110"/>
    </location>
</feature>
<dbReference type="InterPro" id="IPR001967">
    <property type="entry name" value="Peptidase_S11_N"/>
</dbReference>
<protein>
    <submittedName>
        <fullName evidence="13">D-alanyl-D-alanine carboxypeptidase</fullName>
    </submittedName>
</protein>
<dbReference type="GO" id="GO:0008360">
    <property type="term" value="P:regulation of cell shape"/>
    <property type="evidence" value="ECO:0007669"/>
    <property type="project" value="UniProtKB-KW"/>
</dbReference>
<evidence type="ECO:0000313" key="14">
    <source>
        <dbReference type="Proteomes" id="UP000325273"/>
    </source>
</evidence>
<feature type="signal peptide" evidence="11">
    <location>
        <begin position="1"/>
        <end position="19"/>
    </location>
</feature>
<evidence type="ECO:0000256" key="4">
    <source>
        <dbReference type="ARBA" id="ARBA00022960"/>
    </source>
</evidence>
<keyword evidence="13" id="KW-0121">Carboxypeptidase</keyword>
<feature type="binding site" evidence="8">
    <location>
        <position position="215"/>
    </location>
    <ligand>
        <name>substrate</name>
    </ligand>
</feature>
<dbReference type="InterPro" id="IPR012338">
    <property type="entry name" value="Beta-lactam/transpept-like"/>
</dbReference>
<gene>
    <name evidence="13" type="ORF">FVF58_16245</name>
</gene>
<dbReference type="Pfam" id="PF00768">
    <property type="entry name" value="Peptidase_S11"/>
    <property type="match status" value="1"/>
</dbReference>
<keyword evidence="5" id="KW-0573">Peptidoglycan synthesis</keyword>
<dbReference type="GO" id="GO:0009002">
    <property type="term" value="F:serine-type D-Ala-D-Ala carboxypeptidase activity"/>
    <property type="evidence" value="ECO:0007669"/>
    <property type="project" value="InterPro"/>
</dbReference>
<feature type="chain" id="PRO_5023099220" evidence="11">
    <location>
        <begin position="20"/>
        <end position="324"/>
    </location>
</feature>
<evidence type="ECO:0000313" key="13">
    <source>
        <dbReference type="EMBL" id="KAA1011458.1"/>
    </source>
</evidence>
<dbReference type="GO" id="GO:0006508">
    <property type="term" value="P:proteolysis"/>
    <property type="evidence" value="ECO:0007669"/>
    <property type="project" value="InterPro"/>
</dbReference>
<dbReference type="InterPro" id="IPR018044">
    <property type="entry name" value="Peptidase_S11"/>
</dbReference>
<evidence type="ECO:0000259" key="12">
    <source>
        <dbReference type="Pfam" id="PF00768"/>
    </source>
</evidence>
<evidence type="ECO:0000256" key="9">
    <source>
        <dbReference type="RuleBase" id="RU004016"/>
    </source>
</evidence>
<name>A0A5B0H8C4_9BURK</name>
<keyword evidence="4" id="KW-0133">Cell shape</keyword>
<dbReference type="Gene3D" id="3.40.710.10">
    <property type="entry name" value="DD-peptidase/beta-lactamase superfamily"/>
    <property type="match status" value="1"/>
</dbReference>
<evidence type="ECO:0000256" key="1">
    <source>
        <dbReference type="ARBA" id="ARBA00007164"/>
    </source>
</evidence>
<feature type="active site" description="Acyl-ester intermediate" evidence="7">
    <location>
        <position position="53"/>
    </location>
</feature>
<feature type="domain" description="Peptidase S11 D-alanyl-D-alanine carboxypeptidase A N-terminal" evidence="12">
    <location>
        <begin position="20"/>
        <end position="245"/>
    </location>
</feature>
<evidence type="ECO:0000256" key="11">
    <source>
        <dbReference type="SAM" id="SignalP"/>
    </source>
</evidence>
<dbReference type="AlphaFoldDB" id="A0A5B0H8C4"/>
<keyword evidence="13" id="KW-0645">Protease</keyword>
<evidence type="ECO:0000256" key="7">
    <source>
        <dbReference type="PIRSR" id="PIRSR618044-1"/>
    </source>
</evidence>
<feature type="active site" description="Proton acceptor" evidence="7">
    <location>
        <position position="56"/>
    </location>
</feature>
<reference evidence="13 14" key="1">
    <citation type="submission" date="2019-08" db="EMBL/GenBank/DDBJ databases">
        <title>Paraburkholderia sp. DCY113.</title>
        <authorList>
            <person name="Kang J."/>
        </authorList>
    </citation>
    <scope>NUCLEOTIDE SEQUENCE [LARGE SCALE GENOMIC DNA]</scope>
    <source>
        <strain evidence="13 14">DCY113</strain>
    </source>
</reference>
<comment type="similarity">
    <text evidence="1 9">Belongs to the peptidase S11 family.</text>
</comment>
<keyword evidence="14" id="KW-1185">Reference proteome</keyword>
<accession>A0A5B0H8C4</accession>
<dbReference type="GO" id="GO:0071555">
    <property type="term" value="P:cell wall organization"/>
    <property type="evidence" value="ECO:0007669"/>
    <property type="project" value="UniProtKB-KW"/>
</dbReference>
<keyword evidence="6" id="KW-0961">Cell wall biogenesis/degradation</keyword>
<dbReference type="SUPFAM" id="SSF56601">
    <property type="entry name" value="beta-lactamase/transpeptidase-like"/>
    <property type="match status" value="1"/>
</dbReference>
<feature type="region of interest" description="Disordered" evidence="10">
    <location>
        <begin position="299"/>
        <end position="324"/>
    </location>
</feature>
<dbReference type="RefSeq" id="WP_149670890.1">
    <property type="nucleotide sequence ID" value="NZ_VTUZ01000009.1"/>
</dbReference>
<dbReference type="PANTHER" id="PTHR21581">
    <property type="entry name" value="D-ALANYL-D-ALANINE CARBOXYPEPTIDASE"/>
    <property type="match status" value="1"/>
</dbReference>
<evidence type="ECO:0000256" key="2">
    <source>
        <dbReference type="ARBA" id="ARBA00022729"/>
    </source>
</evidence>
<organism evidence="13 14">
    <name type="scientific">Paraburkholderia panacisoli</name>
    <dbReference type="NCBI Taxonomy" id="2603818"/>
    <lineage>
        <taxon>Bacteria</taxon>
        <taxon>Pseudomonadati</taxon>
        <taxon>Pseudomonadota</taxon>
        <taxon>Betaproteobacteria</taxon>
        <taxon>Burkholderiales</taxon>
        <taxon>Burkholderiaceae</taxon>
        <taxon>Paraburkholderia</taxon>
    </lineage>
</organism>
<evidence type="ECO:0000256" key="6">
    <source>
        <dbReference type="ARBA" id="ARBA00023316"/>
    </source>
</evidence>
<dbReference type="EMBL" id="VTUZ01000009">
    <property type="protein sequence ID" value="KAA1011458.1"/>
    <property type="molecule type" value="Genomic_DNA"/>
</dbReference>
<feature type="compositionally biased region" description="Basic residues" evidence="10">
    <location>
        <begin position="309"/>
        <end position="324"/>
    </location>
</feature>